<dbReference type="InterPro" id="IPR036400">
    <property type="entry name" value="Cyt_B5-like_heme/steroid_sf"/>
</dbReference>
<evidence type="ECO:0000256" key="8">
    <source>
        <dbReference type="ARBA" id="ARBA00022989"/>
    </source>
</evidence>
<evidence type="ECO:0000259" key="14">
    <source>
        <dbReference type="PROSITE" id="PS50255"/>
    </source>
</evidence>
<gene>
    <name evidence="16" type="ORF">SeLEV6574_g03146</name>
    <name evidence="17" type="ORF">SeLEV6574_g03153</name>
</gene>
<dbReference type="PANTHER" id="PTHR15422:SF24">
    <property type="entry name" value="DOMON RELATED DOMAIN-CONTAINING PROTEIN"/>
    <property type="match status" value="1"/>
</dbReference>
<evidence type="ECO:0000256" key="7">
    <source>
        <dbReference type="ARBA" id="ARBA00022982"/>
    </source>
</evidence>
<dbReference type="InterPro" id="IPR045150">
    <property type="entry name" value="CYB561D1/2"/>
</dbReference>
<feature type="chain" id="PRO_5036131020" description="Cytochrome b5 heme-binding domain-containing protein" evidence="13">
    <location>
        <begin position="23"/>
        <end position="1056"/>
    </location>
</feature>
<keyword evidence="7" id="KW-0249">Electron transport</keyword>
<dbReference type="InterPro" id="IPR001199">
    <property type="entry name" value="Cyt_B5-like_heme/steroid-bd"/>
</dbReference>
<evidence type="ECO:0008006" key="19">
    <source>
        <dbReference type="Google" id="ProtNLM"/>
    </source>
</evidence>
<keyword evidence="4" id="KW-0349">Heme</keyword>
<keyword evidence="3" id="KW-0813">Transport</keyword>
<evidence type="ECO:0000259" key="15">
    <source>
        <dbReference type="PROSITE" id="PS50939"/>
    </source>
</evidence>
<dbReference type="Pfam" id="PF03188">
    <property type="entry name" value="Cytochrom_B561"/>
    <property type="match status" value="1"/>
</dbReference>
<feature type="region of interest" description="Disordered" evidence="11">
    <location>
        <begin position="678"/>
        <end position="698"/>
    </location>
</feature>
<evidence type="ECO:0000256" key="9">
    <source>
        <dbReference type="ARBA" id="ARBA00023004"/>
    </source>
</evidence>
<sequence>MANLLLLLIASWLSLCIWTICARPCTNIAAPPTLATQRAVLNLDNYPLNLTLWTDSAYLFTFYWRAETAPCADGLRVALVLQSLPGQSLDAQTWAGLGFGDFMLDPSTFFVVMKGAPPASTGVTLTEYKSRAAYKPPMPSSSINPFMRPVSAGSDQQADGTQSLFSEFWIPANVTDGYHPNINLHASQPFVFAFQPAPDSANDGFSFHDQYRGHVLVHSLTGSNVGFMQLVQASRIDASVESTFKALHAWGMLTAWFLLLPLGIFYARYFRSSTGWLLAHLSIQAAALALIILCFVIILVTIQLWSQVHARIGVALIVIMLIQATLGVCKFYCLRTGRMIRFDKCMKLGHHVVGPLAMALACYQTYLGLQTLVPWSEPRGKGMWYYWFVLLGLWIPVFISFEIWYTLQQTNDPRRWMNEAAKLWNSVGHPFGASRKSSSGSESALGVMATKDVQRHNSVHSLQTLTTEPALARLNIPVNISLQEKSLKSFTWETLDEAVNEGNLYVVANGRYVFDLNEWRFSHPGGSSIFEQVAGTDITFDFFASAGYDVAEFSFRVERADTRESPQLPAAPAIAPISPAPGGSAGSYNFPAQIPAALSSLTRKDWEMIQSTRKPHVHTRLAIKRLSSMIVGEMSPSAPHRVIVPPSPYRAFSPYEYVRYAVTHVVRIVATASKNTTLASTRPSTPTPSVSNLQNHKNGPVIKSDGETWYRVRFARLYPFDRREGEPKELMVGSRMEIQFSIAGSTSNSSLNVSNGESIRQQVSRWLTPIRGDLIAFEVLIKVMKNAMGPLANLIKTLKAGKRQFKMRGPFGTPLVHPSRPLSMTQSSSWIPDEMVFIVAGSGVLCFCQYVEYQVFRVGLPLKIHASFQPRHPDELELDPLIHTQVTVTQFMGDGWAHGFLSHQKKMSGTTDAGYFPVSHTWPPLRSRIKLLYTVRHISDVAAMTTIKALGLSYPWLLQSTIHVTDTTSGPRTSTSSASSDSSVYQTEFGEIHPHSRVTEETLSQYLHELRASSEQAKRRIVIAGPESFCAMAYSTCTAFGFDCSDLVLYSPGTVT</sequence>
<keyword evidence="5 12" id="KW-0812">Transmembrane</keyword>
<feature type="transmembrane region" description="Helical" evidence="12">
    <location>
        <begin position="247"/>
        <end position="269"/>
    </location>
</feature>
<evidence type="ECO:0000313" key="17">
    <source>
        <dbReference type="EMBL" id="TPX46587.1"/>
    </source>
</evidence>
<dbReference type="Pfam" id="PF00173">
    <property type="entry name" value="Cyt-b5"/>
    <property type="match status" value="1"/>
</dbReference>
<dbReference type="GO" id="GO:0020037">
    <property type="term" value="F:heme binding"/>
    <property type="evidence" value="ECO:0007669"/>
    <property type="project" value="TreeGrafter"/>
</dbReference>
<proteinExistence type="predicted"/>
<evidence type="ECO:0000256" key="2">
    <source>
        <dbReference type="ARBA" id="ARBA00004141"/>
    </source>
</evidence>
<evidence type="ECO:0000256" key="13">
    <source>
        <dbReference type="SAM" id="SignalP"/>
    </source>
</evidence>
<evidence type="ECO:0000256" key="1">
    <source>
        <dbReference type="ARBA" id="ARBA00001970"/>
    </source>
</evidence>
<dbReference type="SMART" id="SM00665">
    <property type="entry name" value="B561"/>
    <property type="match status" value="1"/>
</dbReference>
<protein>
    <recommendedName>
        <fullName evidence="19">Cytochrome b5 heme-binding domain-containing protein</fullName>
    </recommendedName>
</protein>
<evidence type="ECO:0000256" key="4">
    <source>
        <dbReference type="ARBA" id="ARBA00022617"/>
    </source>
</evidence>
<dbReference type="GO" id="GO:0140575">
    <property type="term" value="F:transmembrane monodehydroascorbate reductase activity"/>
    <property type="evidence" value="ECO:0007669"/>
    <property type="project" value="InterPro"/>
</dbReference>
<dbReference type="InterPro" id="IPR006593">
    <property type="entry name" value="Cyt_b561/ferric_Rdtase_TM"/>
</dbReference>
<dbReference type="Gene3D" id="1.20.120.1770">
    <property type="match status" value="1"/>
</dbReference>
<dbReference type="InterPro" id="IPR039261">
    <property type="entry name" value="FNR_nucleotide-bd"/>
</dbReference>
<feature type="domain" description="Cytochrome b5 heme-binding" evidence="14">
    <location>
        <begin position="487"/>
        <end position="544"/>
    </location>
</feature>
<comment type="cofactor">
    <cofactor evidence="1">
        <name>heme b</name>
        <dbReference type="ChEBI" id="CHEBI:60344"/>
    </cofactor>
</comment>
<evidence type="ECO:0000256" key="11">
    <source>
        <dbReference type="SAM" id="MobiDB-lite"/>
    </source>
</evidence>
<feature type="transmembrane region" description="Helical" evidence="12">
    <location>
        <begin position="281"/>
        <end position="306"/>
    </location>
</feature>
<dbReference type="GO" id="GO:0046872">
    <property type="term" value="F:metal ion binding"/>
    <property type="evidence" value="ECO:0007669"/>
    <property type="project" value="UniProtKB-KW"/>
</dbReference>
<dbReference type="Proteomes" id="UP000320475">
    <property type="component" value="Unassembled WGS sequence"/>
</dbReference>
<dbReference type="GO" id="GO:0016020">
    <property type="term" value="C:membrane"/>
    <property type="evidence" value="ECO:0007669"/>
    <property type="project" value="UniProtKB-SubCell"/>
</dbReference>
<feature type="compositionally biased region" description="Low complexity" evidence="11">
    <location>
        <begin position="678"/>
        <end position="689"/>
    </location>
</feature>
<dbReference type="PROSITE" id="PS50255">
    <property type="entry name" value="CYTOCHROME_B5_2"/>
    <property type="match status" value="1"/>
</dbReference>
<dbReference type="PANTHER" id="PTHR15422">
    <property type="entry name" value="OS05G0565100 PROTEIN"/>
    <property type="match status" value="1"/>
</dbReference>
<feature type="signal peptide" evidence="13">
    <location>
        <begin position="1"/>
        <end position="22"/>
    </location>
</feature>
<evidence type="ECO:0000256" key="5">
    <source>
        <dbReference type="ARBA" id="ARBA00022692"/>
    </source>
</evidence>
<dbReference type="SUPFAM" id="SSF55856">
    <property type="entry name" value="Cytochrome b5-like heme/steroid binding domain"/>
    <property type="match status" value="1"/>
</dbReference>
<dbReference type="OrthoDB" id="823504at2759"/>
<reference evidence="16 18" key="1">
    <citation type="journal article" date="2019" name="Sci. Rep.">
        <title>Comparative genomics of chytrid fungi reveal insights into the obligate biotrophic and pathogenic lifestyle of Synchytrium endobioticum.</title>
        <authorList>
            <person name="van de Vossenberg B.T.L.H."/>
            <person name="Warris S."/>
            <person name="Nguyen H.D.T."/>
            <person name="van Gent-Pelzer M.P.E."/>
            <person name="Joly D.L."/>
            <person name="van de Geest H.C."/>
            <person name="Bonants P.J.M."/>
            <person name="Smith D.S."/>
            <person name="Levesque C.A."/>
            <person name="van der Lee T.A.J."/>
        </authorList>
    </citation>
    <scope>NUCLEOTIDE SEQUENCE [LARGE SCALE GENOMIC DNA]</scope>
    <source>
        <strain evidence="16 18">LEV6574</strain>
    </source>
</reference>
<feature type="transmembrane region" description="Helical" evidence="12">
    <location>
        <begin position="384"/>
        <end position="407"/>
    </location>
</feature>
<dbReference type="Gene3D" id="3.40.50.80">
    <property type="entry name" value="Nucleotide-binding domain of ferredoxin-NADP reductase (FNR) module"/>
    <property type="match status" value="1"/>
</dbReference>
<dbReference type="AlphaFoldDB" id="A0A507D5M2"/>
<feature type="domain" description="Cytochrome b561" evidence="15">
    <location>
        <begin position="212"/>
        <end position="407"/>
    </location>
</feature>
<evidence type="ECO:0000256" key="6">
    <source>
        <dbReference type="ARBA" id="ARBA00022723"/>
    </source>
</evidence>
<keyword evidence="13" id="KW-0732">Signal</keyword>
<evidence type="ECO:0000256" key="3">
    <source>
        <dbReference type="ARBA" id="ARBA00022448"/>
    </source>
</evidence>
<feature type="transmembrane region" description="Helical" evidence="12">
    <location>
        <begin position="312"/>
        <end position="332"/>
    </location>
</feature>
<keyword evidence="8 12" id="KW-1133">Transmembrane helix</keyword>
<dbReference type="Gene3D" id="3.10.120.10">
    <property type="entry name" value="Cytochrome b5-like heme/steroid binding domain"/>
    <property type="match status" value="1"/>
</dbReference>
<dbReference type="CDD" id="cd08760">
    <property type="entry name" value="Cyt_b561_FRRS1_like"/>
    <property type="match status" value="1"/>
</dbReference>
<keyword evidence="10 12" id="KW-0472">Membrane</keyword>
<dbReference type="PROSITE" id="PS50939">
    <property type="entry name" value="CYTOCHROME_B561"/>
    <property type="match status" value="1"/>
</dbReference>
<comment type="subcellular location">
    <subcellularLocation>
        <location evidence="2">Membrane</location>
        <topology evidence="2">Multi-pass membrane protein</topology>
    </subcellularLocation>
</comment>
<organism evidence="16 18">
    <name type="scientific">Synchytrium endobioticum</name>
    <dbReference type="NCBI Taxonomy" id="286115"/>
    <lineage>
        <taxon>Eukaryota</taxon>
        <taxon>Fungi</taxon>
        <taxon>Fungi incertae sedis</taxon>
        <taxon>Chytridiomycota</taxon>
        <taxon>Chytridiomycota incertae sedis</taxon>
        <taxon>Chytridiomycetes</taxon>
        <taxon>Synchytriales</taxon>
        <taxon>Synchytriaceae</taxon>
        <taxon>Synchytrium</taxon>
    </lineage>
</organism>
<dbReference type="EMBL" id="QEAM01000100">
    <property type="protein sequence ID" value="TPX46587.1"/>
    <property type="molecule type" value="Genomic_DNA"/>
</dbReference>
<evidence type="ECO:0000313" key="18">
    <source>
        <dbReference type="Proteomes" id="UP000320475"/>
    </source>
</evidence>
<keyword evidence="9" id="KW-0408">Iron</keyword>
<keyword evidence="6" id="KW-0479">Metal-binding</keyword>
<dbReference type="EMBL" id="QEAM01000100">
    <property type="protein sequence ID" value="TPX46580.1"/>
    <property type="molecule type" value="Genomic_DNA"/>
</dbReference>
<evidence type="ECO:0000313" key="16">
    <source>
        <dbReference type="EMBL" id="TPX46580.1"/>
    </source>
</evidence>
<evidence type="ECO:0000256" key="12">
    <source>
        <dbReference type="SAM" id="Phobius"/>
    </source>
</evidence>
<accession>A0A507D5M2</accession>
<comment type="caution">
    <text evidence="16">The sequence shown here is derived from an EMBL/GenBank/DDBJ whole genome shotgun (WGS) entry which is preliminary data.</text>
</comment>
<evidence type="ECO:0000256" key="10">
    <source>
        <dbReference type="ARBA" id="ARBA00023136"/>
    </source>
</evidence>
<name>A0A507D5M2_9FUNG</name>